<keyword evidence="2" id="KW-0472">Membrane</keyword>
<gene>
    <name evidence="4" type="ORF">ALAG00032_LOCUS12900</name>
</gene>
<feature type="transmembrane region" description="Helical" evidence="2">
    <location>
        <begin position="427"/>
        <end position="453"/>
    </location>
</feature>
<sequence length="454" mass="50340">MVADEELTDELETKRSLDIFARLLDSDASFQGVLSSTGDTRTAVPTAAPKENETSVPKDTVPLMTEMIDPIPRRPASFQDLAEDVQTCMNNFGSATSAQEFKALGGTAADLKKCVEAQAIEVDPTTVDGELFREVVTAHIPKEAVAKIRVSGHRVRSELADYGFFMDDASDPMSWAEIGHHFFGCDEAGIALGTAVKHRKELFSGSRATDHLFGQNLDPNLDLLEQLKDYDLSKVDGLYVAFDPHVQAEGEGKVVSPDDFKYIPEKILELRNIKDPEEKRKHIAAILKEFQGLADKGVFRLAIVPEGRSAIPLKIVLKVKYHGDGSYKARAVVLGYLSRAGVDWYSSYAPTTMMATGRVLISVAVKHGLTVSHCDIPQAFIQSDIDRPIYVRLPAGIGVRDELVSDLMRNNPGKGTVALRLVKSLYIYYYVLYVYISYYVYNFFCILSLCFYII</sequence>
<dbReference type="Pfam" id="PF07727">
    <property type="entry name" value="RVT_2"/>
    <property type="match status" value="1"/>
</dbReference>
<keyword evidence="2" id="KW-0812">Transmembrane</keyword>
<reference evidence="4" key="1">
    <citation type="submission" date="2021-01" db="EMBL/GenBank/DDBJ databases">
        <authorList>
            <person name="Corre E."/>
            <person name="Pelletier E."/>
            <person name="Niang G."/>
            <person name="Scheremetjew M."/>
            <person name="Finn R."/>
            <person name="Kale V."/>
            <person name="Holt S."/>
            <person name="Cochrane G."/>
            <person name="Meng A."/>
            <person name="Brown T."/>
            <person name="Cohen L."/>
        </authorList>
    </citation>
    <scope>NUCLEOTIDE SEQUENCE</scope>
    <source>
        <strain evidence="4">CCMP1510</strain>
    </source>
</reference>
<evidence type="ECO:0000256" key="2">
    <source>
        <dbReference type="SAM" id="Phobius"/>
    </source>
</evidence>
<organism evidence="4">
    <name type="scientific">Aureoumbra lagunensis</name>
    <dbReference type="NCBI Taxonomy" id="44058"/>
    <lineage>
        <taxon>Eukaryota</taxon>
        <taxon>Sar</taxon>
        <taxon>Stramenopiles</taxon>
        <taxon>Ochrophyta</taxon>
        <taxon>Pelagophyceae</taxon>
        <taxon>Pelagomonadales</taxon>
        <taxon>Aureoumbra</taxon>
    </lineage>
</organism>
<keyword evidence="2" id="KW-1133">Transmembrane helix</keyword>
<evidence type="ECO:0000259" key="3">
    <source>
        <dbReference type="Pfam" id="PF07727"/>
    </source>
</evidence>
<protein>
    <recommendedName>
        <fullName evidence="3">Reverse transcriptase Ty1/copia-type domain-containing protein</fullName>
    </recommendedName>
</protein>
<dbReference type="InterPro" id="IPR013103">
    <property type="entry name" value="RVT_2"/>
</dbReference>
<name>A0A7S3K1M4_9STRA</name>
<evidence type="ECO:0000313" key="4">
    <source>
        <dbReference type="EMBL" id="CAE0372117.1"/>
    </source>
</evidence>
<dbReference type="EMBL" id="HBIJ01019719">
    <property type="protein sequence ID" value="CAE0372117.1"/>
    <property type="molecule type" value="Transcribed_RNA"/>
</dbReference>
<accession>A0A7S3K1M4</accession>
<proteinExistence type="predicted"/>
<dbReference type="AlphaFoldDB" id="A0A7S3K1M4"/>
<evidence type="ECO:0000256" key="1">
    <source>
        <dbReference type="SAM" id="MobiDB-lite"/>
    </source>
</evidence>
<feature type="domain" description="Reverse transcriptase Ty1/copia-type" evidence="3">
    <location>
        <begin position="298"/>
        <end position="400"/>
    </location>
</feature>
<feature type="region of interest" description="Disordered" evidence="1">
    <location>
        <begin position="34"/>
        <end position="57"/>
    </location>
</feature>